<dbReference type="EMBL" id="AQGS01000443">
    <property type="protein sequence ID" value="EPS39777.1"/>
    <property type="molecule type" value="Genomic_DNA"/>
</dbReference>
<comment type="caution">
    <text evidence="3">The sequence shown here is derived from an EMBL/GenBank/DDBJ whole genome shotgun (WGS) entry which is preliminary data.</text>
</comment>
<reference evidence="4" key="2">
    <citation type="submission" date="2013-04" db="EMBL/GenBank/DDBJ databases">
        <title>Genomic mechanisms accounting for the adaptation to parasitism in nematode-trapping fungi.</title>
        <authorList>
            <person name="Ahren D.G."/>
        </authorList>
    </citation>
    <scope>NUCLEOTIDE SEQUENCE [LARGE SCALE GENOMIC DNA]</scope>
    <source>
        <strain evidence="4">CBS 200.50</strain>
    </source>
</reference>
<keyword evidence="2" id="KW-0812">Transmembrane</keyword>
<keyword evidence="2" id="KW-0472">Membrane</keyword>
<feature type="region of interest" description="Disordered" evidence="1">
    <location>
        <begin position="93"/>
        <end position="149"/>
    </location>
</feature>
<dbReference type="Proteomes" id="UP000015100">
    <property type="component" value="Unassembled WGS sequence"/>
</dbReference>
<protein>
    <submittedName>
        <fullName evidence="3">Uncharacterized protein</fullName>
    </submittedName>
</protein>
<dbReference type="OrthoDB" id="5428351at2759"/>
<feature type="compositionally biased region" description="Low complexity" evidence="1">
    <location>
        <begin position="132"/>
        <end position="149"/>
    </location>
</feature>
<keyword evidence="2" id="KW-1133">Transmembrane helix</keyword>
<dbReference type="AlphaFoldDB" id="S8BWS5"/>
<evidence type="ECO:0000313" key="4">
    <source>
        <dbReference type="Proteomes" id="UP000015100"/>
    </source>
</evidence>
<evidence type="ECO:0000313" key="3">
    <source>
        <dbReference type="EMBL" id="EPS39777.1"/>
    </source>
</evidence>
<name>S8BWS5_DACHA</name>
<evidence type="ECO:0000256" key="2">
    <source>
        <dbReference type="SAM" id="Phobius"/>
    </source>
</evidence>
<feature type="transmembrane region" description="Helical" evidence="2">
    <location>
        <begin position="164"/>
        <end position="186"/>
    </location>
</feature>
<proteinExistence type="predicted"/>
<feature type="compositionally biased region" description="Polar residues" evidence="1">
    <location>
        <begin position="93"/>
        <end position="106"/>
    </location>
</feature>
<sequence length="259" mass="26811">MSQLSPQTGCDAGNLPCYCNNSTNLALLENCVGANCTGGFGGFGGGGGQRGGFFSQFICSSLNSVTTSSSGVVILTTTTSIGGNTQNQILTEINNGNRQSLPATDISSSSRGGSETRRSETVAQGSDTKLATPRTNTANPTSTTTMPTNYVTTPPPFPNQPKPAAAIIGGTIGGISAAVCITALTVHKIRNRRRKRRVLKRLEGLQGGNFIDGDRDNDVNAIVGTGVDETSQSIWSGGPVVSFILDGRRGTTFSEGSRL</sequence>
<accession>S8BWS5</accession>
<keyword evidence="4" id="KW-1185">Reference proteome</keyword>
<evidence type="ECO:0000256" key="1">
    <source>
        <dbReference type="SAM" id="MobiDB-lite"/>
    </source>
</evidence>
<reference evidence="3 4" key="1">
    <citation type="journal article" date="2013" name="PLoS Genet.">
        <title>Genomic mechanisms accounting for the adaptation to parasitism in nematode-trapping fungi.</title>
        <authorList>
            <person name="Meerupati T."/>
            <person name="Andersson K.M."/>
            <person name="Friman E."/>
            <person name="Kumar D."/>
            <person name="Tunlid A."/>
            <person name="Ahren D."/>
        </authorList>
    </citation>
    <scope>NUCLEOTIDE SEQUENCE [LARGE SCALE GENOMIC DNA]</scope>
    <source>
        <strain evidence="3 4">CBS 200.50</strain>
    </source>
</reference>
<dbReference type="HOGENOM" id="CLU_1073708_0_0_1"/>
<gene>
    <name evidence="3" type="ORF">H072_6301</name>
</gene>
<organism evidence="3 4">
    <name type="scientific">Dactylellina haptotyla (strain CBS 200.50)</name>
    <name type="common">Nematode-trapping fungus</name>
    <name type="synonym">Monacrosporium haptotylum</name>
    <dbReference type="NCBI Taxonomy" id="1284197"/>
    <lineage>
        <taxon>Eukaryota</taxon>
        <taxon>Fungi</taxon>
        <taxon>Dikarya</taxon>
        <taxon>Ascomycota</taxon>
        <taxon>Pezizomycotina</taxon>
        <taxon>Orbiliomycetes</taxon>
        <taxon>Orbiliales</taxon>
        <taxon>Orbiliaceae</taxon>
        <taxon>Dactylellina</taxon>
    </lineage>
</organism>